<name>A0ABP8UZI7_9GAMM</name>
<dbReference type="PROSITE" id="PS50005">
    <property type="entry name" value="TPR"/>
    <property type="match status" value="2"/>
</dbReference>
<dbReference type="Gene3D" id="1.25.40.10">
    <property type="entry name" value="Tetratricopeptide repeat domain"/>
    <property type="match status" value="1"/>
</dbReference>
<dbReference type="SUPFAM" id="SSF48452">
    <property type="entry name" value="TPR-like"/>
    <property type="match status" value="1"/>
</dbReference>
<dbReference type="NCBIfam" id="TIGR02521">
    <property type="entry name" value="type_IV_pilW"/>
    <property type="match status" value="1"/>
</dbReference>
<dbReference type="PANTHER" id="PTHR45586">
    <property type="entry name" value="TPR REPEAT-CONTAINING PROTEIN PA4667"/>
    <property type="match status" value="1"/>
</dbReference>
<sequence>MRDRKDNLIKVLLRICVSVVVLLPLAGCVSTSSDTSSDDDNYEQKNLEIAYGFLTHGYPQKAISRLEKILERNSRSSRAYGVLGVVYQQQGEYALAEQNFEKALDLNSEDSGIRNNYGTLLFETGRYDEAEEAFEEVTQDIYYDNRSRAFENLGFVALKQGEKAEAKERFSRALRLQPNLSASSLELARIYFSEGYYPEAFKHYQQFDVYGQQTPDSLWLGIRVARAVDQVPLAVQYASTLSKLYPGSDEYREYRRRYND</sequence>
<feature type="repeat" description="TPR" evidence="3">
    <location>
        <begin position="77"/>
        <end position="110"/>
    </location>
</feature>
<evidence type="ECO:0000256" key="2">
    <source>
        <dbReference type="ARBA" id="ARBA00022803"/>
    </source>
</evidence>
<evidence type="ECO:0000256" key="1">
    <source>
        <dbReference type="ARBA" id="ARBA00022737"/>
    </source>
</evidence>
<dbReference type="SMART" id="SM00028">
    <property type="entry name" value="TPR"/>
    <property type="match status" value="3"/>
</dbReference>
<dbReference type="Pfam" id="PF07719">
    <property type="entry name" value="TPR_2"/>
    <property type="match status" value="1"/>
</dbReference>
<dbReference type="InterPro" id="IPR011990">
    <property type="entry name" value="TPR-like_helical_dom_sf"/>
</dbReference>
<evidence type="ECO:0000313" key="5">
    <source>
        <dbReference type="Proteomes" id="UP001500604"/>
    </source>
</evidence>
<keyword evidence="1" id="KW-0677">Repeat</keyword>
<protein>
    <submittedName>
        <fullName evidence="4">Type IV pilus biogenesis/stability protein PilW</fullName>
    </submittedName>
</protein>
<evidence type="ECO:0000256" key="3">
    <source>
        <dbReference type="PROSITE-ProRule" id="PRU00339"/>
    </source>
</evidence>
<dbReference type="RefSeq" id="WP_345194179.1">
    <property type="nucleotide sequence ID" value="NZ_BAABFL010000081.1"/>
</dbReference>
<keyword evidence="2 3" id="KW-0802">TPR repeat</keyword>
<dbReference type="PROSITE" id="PS50293">
    <property type="entry name" value="TPR_REGION"/>
    <property type="match status" value="2"/>
</dbReference>
<comment type="caution">
    <text evidence="4">The sequence shown here is derived from an EMBL/GenBank/DDBJ whole genome shotgun (WGS) entry which is preliminary data.</text>
</comment>
<dbReference type="EMBL" id="BAABFL010000081">
    <property type="protein sequence ID" value="GAA4648520.1"/>
    <property type="molecule type" value="Genomic_DNA"/>
</dbReference>
<dbReference type="InterPro" id="IPR013105">
    <property type="entry name" value="TPR_2"/>
</dbReference>
<gene>
    <name evidence="4" type="primary">pilW</name>
    <name evidence="4" type="ORF">GCM10023116_07890</name>
</gene>
<dbReference type="InterPro" id="IPR051012">
    <property type="entry name" value="CellSynth/LPSAsmb/PSIAsmb"/>
</dbReference>
<reference evidence="5" key="1">
    <citation type="journal article" date="2019" name="Int. J. Syst. Evol. Microbiol.">
        <title>The Global Catalogue of Microorganisms (GCM) 10K type strain sequencing project: providing services to taxonomists for standard genome sequencing and annotation.</title>
        <authorList>
            <consortium name="The Broad Institute Genomics Platform"/>
            <consortium name="The Broad Institute Genome Sequencing Center for Infectious Disease"/>
            <person name="Wu L."/>
            <person name="Ma J."/>
        </authorList>
    </citation>
    <scope>NUCLEOTIDE SEQUENCE [LARGE SCALE GENOMIC DNA]</scope>
    <source>
        <strain evidence="5">JCM 17805</strain>
    </source>
</reference>
<dbReference type="Pfam" id="PF13432">
    <property type="entry name" value="TPR_16"/>
    <property type="match status" value="1"/>
</dbReference>
<proteinExistence type="predicted"/>
<accession>A0ABP8UZI7</accession>
<dbReference type="InterPro" id="IPR019734">
    <property type="entry name" value="TPR_rpt"/>
</dbReference>
<organism evidence="4 5">
    <name type="scientific">Kistimonas scapharcae</name>
    <dbReference type="NCBI Taxonomy" id="1036133"/>
    <lineage>
        <taxon>Bacteria</taxon>
        <taxon>Pseudomonadati</taxon>
        <taxon>Pseudomonadota</taxon>
        <taxon>Gammaproteobacteria</taxon>
        <taxon>Oceanospirillales</taxon>
        <taxon>Endozoicomonadaceae</taxon>
        <taxon>Kistimonas</taxon>
    </lineage>
</organism>
<keyword evidence="5" id="KW-1185">Reference proteome</keyword>
<feature type="repeat" description="TPR" evidence="3">
    <location>
        <begin position="147"/>
        <end position="180"/>
    </location>
</feature>
<evidence type="ECO:0000313" key="4">
    <source>
        <dbReference type="EMBL" id="GAA4648520.1"/>
    </source>
</evidence>
<dbReference type="Proteomes" id="UP001500604">
    <property type="component" value="Unassembled WGS sequence"/>
</dbReference>
<dbReference type="InterPro" id="IPR013360">
    <property type="entry name" value="Pilus_4_PilW"/>
</dbReference>
<dbReference type="PANTHER" id="PTHR45586:SF1">
    <property type="entry name" value="LIPOPOLYSACCHARIDE ASSEMBLY PROTEIN B"/>
    <property type="match status" value="1"/>
</dbReference>